<dbReference type="EMBL" id="SHKI01000006">
    <property type="protein sequence ID" value="RZT62884.1"/>
    <property type="molecule type" value="Genomic_DNA"/>
</dbReference>
<dbReference type="Proteomes" id="UP000291832">
    <property type="component" value="Unassembled WGS sequence"/>
</dbReference>
<protein>
    <submittedName>
        <fullName evidence="6">DNA-binding MarR family transcriptional regulator</fullName>
    </submittedName>
</protein>
<dbReference type="PROSITE" id="PS50995">
    <property type="entry name" value="HTH_MARR_2"/>
    <property type="match status" value="1"/>
</dbReference>
<dbReference type="InterPro" id="IPR036388">
    <property type="entry name" value="WH-like_DNA-bd_sf"/>
</dbReference>
<dbReference type="PANTHER" id="PTHR39515:SF2">
    <property type="entry name" value="HTH-TYPE TRANSCRIPTIONAL REGULATOR RV0880"/>
    <property type="match status" value="1"/>
</dbReference>
<keyword evidence="7" id="KW-1185">Reference proteome</keyword>
<dbReference type="GO" id="GO:0003700">
    <property type="term" value="F:DNA-binding transcription factor activity"/>
    <property type="evidence" value="ECO:0007669"/>
    <property type="project" value="InterPro"/>
</dbReference>
<evidence type="ECO:0000259" key="5">
    <source>
        <dbReference type="PROSITE" id="PS50995"/>
    </source>
</evidence>
<proteinExistence type="predicted"/>
<evidence type="ECO:0000313" key="6">
    <source>
        <dbReference type="EMBL" id="RZT62884.1"/>
    </source>
</evidence>
<dbReference type="InterPro" id="IPR000835">
    <property type="entry name" value="HTH_MarR-typ"/>
</dbReference>
<evidence type="ECO:0000256" key="3">
    <source>
        <dbReference type="ARBA" id="ARBA00023163"/>
    </source>
</evidence>
<dbReference type="InterPro" id="IPR023187">
    <property type="entry name" value="Tscrpt_reg_MarR-type_CS"/>
</dbReference>
<dbReference type="OrthoDB" id="8966183at2"/>
<sequence>MVLRWHTVTHSDSAAAGPLAHAPVAGDAQEAVDAPSGAGPTATATHPSTGTVDAPEGDRLALDLLLATARFSRTLGRVPGVQYSTVAWRVLAELSAAPARISVLAQQQRVAQPTMTELVQRLEGEGWLVRGADPDDGRATLVSVTPAGRGALADYRRTAAAAVDPHLAQLSAGDRATLARAVELIRHLTDGVGNPSG</sequence>
<dbReference type="InterPro" id="IPR036390">
    <property type="entry name" value="WH_DNA-bd_sf"/>
</dbReference>
<evidence type="ECO:0000256" key="2">
    <source>
        <dbReference type="ARBA" id="ARBA00023125"/>
    </source>
</evidence>
<gene>
    <name evidence="6" type="ORF">EV139_2590</name>
</gene>
<evidence type="ECO:0000256" key="4">
    <source>
        <dbReference type="SAM" id="MobiDB-lite"/>
    </source>
</evidence>
<reference evidence="6 7" key="1">
    <citation type="journal article" date="2015" name="Stand. Genomic Sci.">
        <title>Genomic Encyclopedia of Bacterial and Archaeal Type Strains, Phase III: the genomes of soil and plant-associated and newly described type strains.</title>
        <authorList>
            <person name="Whitman W.B."/>
            <person name="Woyke T."/>
            <person name="Klenk H.P."/>
            <person name="Zhou Y."/>
            <person name="Lilburn T.G."/>
            <person name="Beck B.J."/>
            <person name="De Vos P."/>
            <person name="Vandamme P."/>
            <person name="Eisen J.A."/>
            <person name="Garrity G."/>
            <person name="Hugenholtz P."/>
            <person name="Kyrpides N.C."/>
        </authorList>
    </citation>
    <scope>NUCLEOTIDE SEQUENCE [LARGE SCALE GENOMIC DNA]</scope>
    <source>
        <strain evidence="6 7">RF6</strain>
    </source>
</reference>
<dbReference type="PROSITE" id="PS01117">
    <property type="entry name" value="HTH_MARR_1"/>
    <property type="match status" value="1"/>
</dbReference>
<organism evidence="6 7">
    <name type="scientific">Leucobacter luti</name>
    <dbReference type="NCBI Taxonomy" id="340320"/>
    <lineage>
        <taxon>Bacteria</taxon>
        <taxon>Bacillati</taxon>
        <taxon>Actinomycetota</taxon>
        <taxon>Actinomycetes</taxon>
        <taxon>Micrococcales</taxon>
        <taxon>Microbacteriaceae</taxon>
        <taxon>Leucobacter</taxon>
    </lineage>
</organism>
<accession>A0A4Q7TQ41</accession>
<keyword evidence="3" id="KW-0804">Transcription</keyword>
<dbReference type="SMART" id="SM00347">
    <property type="entry name" value="HTH_MARR"/>
    <property type="match status" value="1"/>
</dbReference>
<name>A0A4Q7TQ41_9MICO</name>
<feature type="compositionally biased region" description="Low complexity" evidence="4">
    <location>
        <begin position="34"/>
        <end position="51"/>
    </location>
</feature>
<keyword evidence="2 6" id="KW-0238">DNA-binding</keyword>
<dbReference type="AlphaFoldDB" id="A0A4Q7TQ41"/>
<comment type="caution">
    <text evidence="6">The sequence shown here is derived from an EMBL/GenBank/DDBJ whole genome shotgun (WGS) entry which is preliminary data.</text>
</comment>
<feature type="region of interest" description="Disordered" evidence="4">
    <location>
        <begin position="23"/>
        <end position="55"/>
    </location>
</feature>
<feature type="domain" description="HTH marR-type" evidence="5">
    <location>
        <begin position="57"/>
        <end position="187"/>
    </location>
</feature>
<dbReference type="InterPro" id="IPR052526">
    <property type="entry name" value="HTH-type_Bedaq_tolerance"/>
</dbReference>
<evidence type="ECO:0000313" key="7">
    <source>
        <dbReference type="Proteomes" id="UP000291832"/>
    </source>
</evidence>
<evidence type="ECO:0000256" key="1">
    <source>
        <dbReference type="ARBA" id="ARBA00023015"/>
    </source>
</evidence>
<dbReference type="Pfam" id="PF12802">
    <property type="entry name" value="MarR_2"/>
    <property type="match status" value="1"/>
</dbReference>
<dbReference type="SUPFAM" id="SSF46785">
    <property type="entry name" value="Winged helix' DNA-binding domain"/>
    <property type="match status" value="1"/>
</dbReference>
<keyword evidence="1" id="KW-0805">Transcription regulation</keyword>
<dbReference type="GO" id="GO:0003677">
    <property type="term" value="F:DNA binding"/>
    <property type="evidence" value="ECO:0007669"/>
    <property type="project" value="UniProtKB-KW"/>
</dbReference>
<dbReference type="Gene3D" id="1.10.10.10">
    <property type="entry name" value="Winged helix-like DNA-binding domain superfamily/Winged helix DNA-binding domain"/>
    <property type="match status" value="1"/>
</dbReference>
<dbReference type="PANTHER" id="PTHR39515">
    <property type="entry name" value="CONSERVED PROTEIN"/>
    <property type="match status" value="1"/>
</dbReference>